<dbReference type="Proteomes" id="UP000190774">
    <property type="component" value="Unassembled WGS sequence"/>
</dbReference>
<dbReference type="InterPro" id="IPR036909">
    <property type="entry name" value="Cyt_c-like_dom_sf"/>
</dbReference>
<proteinExistence type="predicted"/>
<organism evidence="6 7">
    <name type="scientific">Prosthecobacter debontii</name>
    <dbReference type="NCBI Taxonomy" id="48467"/>
    <lineage>
        <taxon>Bacteria</taxon>
        <taxon>Pseudomonadati</taxon>
        <taxon>Verrucomicrobiota</taxon>
        <taxon>Verrucomicrobiia</taxon>
        <taxon>Verrucomicrobiales</taxon>
        <taxon>Verrucomicrobiaceae</taxon>
        <taxon>Prosthecobacter</taxon>
    </lineage>
</organism>
<dbReference type="PROSITE" id="PS51007">
    <property type="entry name" value="CYTC"/>
    <property type="match status" value="1"/>
</dbReference>
<keyword evidence="1 4" id="KW-0349">Heme</keyword>
<accession>A0A1T4YK59</accession>
<dbReference type="GO" id="GO:0004130">
    <property type="term" value="F:cytochrome-c peroxidase activity"/>
    <property type="evidence" value="ECO:0007669"/>
    <property type="project" value="TreeGrafter"/>
</dbReference>
<dbReference type="InterPro" id="IPR009056">
    <property type="entry name" value="Cyt_c-like_dom"/>
</dbReference>
<dbReference type="GO" id="GO:0020037">
    <property type="term" value="F:heme binding"/>
    <property type="evidence" value="ECO:0007669"/>
    <property type="project" value="InterPro"/>
</dbReference>
<feature type="domain" description="Cytochrome c" evidence="5">
    <location>
        <begin position="284"/>
        <end position="416"/>
    </location>
</feature>
<name>A0A1T4YK59_9BACT</name>
<dbReference type="STRING" id="48467.SAMN02745166_03426"/>
<gene>
    <name evidence="6" type="ORF">SAMN02745166_03426</name>
</gene>
<dbReference type="GO" id="GO:0009055">
    <property type="term" value="F:electron transfer activity"/>
    <property type="evidence" value="ECO:0007669"/>
    <property type="project" value="InterPro"/>
</dbReference>
<dbReference type="EMBL" id="FUYE01000012">
    <property type="protein sequence ID" value="SKB01655.1"/>
    <property type="molecule type" value="Genomic_DNA"/>
</dbReference>
<protein>
    <submittedName>
        <fullName evidence="6">CxxC motif-containing protein, DUF1111 family</fullName>
    </submittedName>
</protein>
<evidence type="ECO:0000313" key="7">
    <source>
        <dbReference type="Proteomes" id="UP000190774"/>
    </source>
</evidence>
<dbReference type="PANTHER" id="PTHR30600:SF4">
    <property type="entry name" value="CYTOCHROME C DOMAIN-CONTAINING PROTEIN"/>
    <property type="match status" value="1"/>
</dbReference>
<keyword evidence="7" id="KW-1185">Reference proteome</keyword>
<evidence type="ECO:0000256" key="4">
    <source>
        <dbReference type="PROSITE-ProRule" id="PRU00433"/>
    </source>
</evidence>
<dbReference type="InterPro" id="IPR010538">
    <property type="entry name" value="DHOR"/>
</dbReference>
<keyword evidence="2 4" id="KW-0479">Metal-binding</keyword>
<dbReference type="PANTHER" id="PTHR30600">
    <property type="entry name" value="CYTOCHROME C PEROXIDASE-RELATED"/>
    <property type="match status" value="1"/>
</dbReference>
<dbReference type="PIRSF" id="PIRSF028099">
    <property type="entry name" value="DUF1111"/>
    <property type="match status" value="1"/>
</dbReference>
<evidence type="ECO:0000313" key="6">
    <source>
        <dbReference type="EMBL" id="SKB01655.1"/>
    </source>
</evidence>
<reference evidence="7" key="1">
    <citation type="submission" date="2017-02" db="EMBL/GenBank/DDBJ databases">
        <authorList>
            <person name="Varghese N."/>
            <person name="Submissions S."/>
        </authorList>
    </citation>
    <scope>NUCLEOTIDE SEQUENCE [LARGE SCALE GENOMIC DNA]</scope>
    <source>
        <strain evidence="7">ATCC 700200</strain>
    </source>
</reference>
<evidence type="ECO:0000256" key="2">
    <source>
        <dbReference type="ARBA" id="ARBA00022723"/>
    </source>
</evidence>
<evidence type="ECO:0000256" key="1">
    <source>
        <dbReference type="ARBA" id="ARBA00022617"/>
    </source>
</evidence>
<dbReference type="Gene3D" id="1.10.760.10">
    <property type="entry name" value="Cytochrome c-like domain"/>
    <property type="match status" value="1"/>
</dbReference>
<dbReference type="SUPFAM" id="SSF46626">
    <property type="entry name" value="Cytochrome c"/>
    <property type="match status" value="1"/>
</dbReference>
<dbReference type="RefSeq" id="WP_217699007.1">
    <property type="nucleotide sequence ID" value="NZ_FUYE01000012.1"/>
</dbReference>
<dbReference type="AlphaFoldDB" id="A0A1T4YK59"/>
<evidence type="ECO:0000256" key="3">
    <source>
        <dbReference type="ARBA" id="ARBA00023004"/>
    </source>
</evidence>
<sequence length="416" mass="45695">MLSLLLGMCVQAADVTVPDAGRNAYSHPMPGLSVETRRAHATGNSFFNENWIMAPGSASSRDGLGPYFNARSCSACHPLDGRGSPDSVALLVRMSMLSEGGSQPHPRYGDQIQTLALPGLKPEARIELTWQQVGDLRRPQLHIDDWREGEPDRALALSPRVGNAVFGLGLLEAVAVEEIERRADPEDRDGDGISGRVNRVWDKTSKSLMLGRFGWKANQPTLRQQAADAFLGDIGITSPVNPDEDGPPEIPHGGSPELSELLLQRVTTYLQTLAPPARREVDHPQVKQGERLFQALRCAACHVPELQTAADAHLAELRSKTFHPYTDLLLHDLGEGLADHRPDHEAEGREWRTAPLWGLGLQETVNGHTTLLHDGRARNAHEAILWHGGEATASQEAYQKLSEMEREALLRFLKSL</sequence>
<dbReference type="Pfam" id="PF06537">
    <property type="entry name" value="DHOR"/>
    <property type="match status" value="2"/>
</dbReference>
<keyword evidence="3 4" id="KW-0408">Iron</keyword>
<dbReference type="InterPro" id="IPR051395">
    <property type="entry name" value="Cytochrome_c_Peroxidase/MauG"/>
</dbReference>
<evidence type="ECO:0000259" key="5">
    <source>
        <dbReference type="PROSITE" id="PS51007"/>
    </source>
</evidence>
<dbReference type="GO" id="GO:0046872">
    <property type="term" value="F:metal ion binding"/>
    <property type="evidence" value="ECO:0007669"/>
    <property type="project" value="UniProtKB-KW"/>
</dbReference>